<accession>A0A5T3NNX5</accession>
<evidence type="ECO:0000313" key="3">
    <source>
        <dbReference type="EMBL" id="EBP2870292.1"/>
    </source>
</evidence>
<dbReference type="EMBL" id="AACYUB010000009">
    <property type="protein sequence ID" value="EAN6404897.1"/>
    <property type="molecule type" value="Genomic_DNA"/>
</dbReference>
<name>A0A5T3NNX5_SALER</name>
<dbReference type="EMBL" id="AAGLGJ010000009">
    <property type="protein sequence ID" value="EBP2870292.1"/>
    <property type="molecule type" value="Genomic_DNA"/>
</dbReference>
<reference evidence="3" key="1">
    <citation type="submission" date="2018-07" db="EMBL/GenBank/DDBJ databases">
        <authorList>
            <consortium name="GenomeTrakr network: Whole genome sequencing for foodborne pathogen traceback"/>
        </authorList>
    </citation>
    <scope>NUCLEOTIDE SEQUENCE</scope>
    <source>
        <strain evidence="3">FLUFL-635</strain>
    </source>
</reference>
<protein>
    <submittedName>
        <fullName evidence="2">3'-5' exoribonuclease</fullName>
    </submittedName>
</protein>
<dbReference type="AlphaFoldDB" id="A0A5T3NNX5"/>
<evidence type="ECO:0000313" key="2">
    <source>
        <dbReference type="EMBL" id="EAN6404897.1"/>
    </source>
</evidence>
<dbReference type="InterPro" id="IPR012337">
    <property type="entry name" value="RNaseH-like_sf"/>
</dbReference>
<proteinExistence type="predicted"/>
<dbReference type="Pfam" id="PF16473">
    <property type="entry name" value="Rv2179c-like"/>
    <property type="match status" value="1"/>
</dbReference>
<feature type="domain" description="3'-5' exoribonuclease Rv2179c-like" evidence="1">
    <location>
        <begin position="2"/>
        <end position="170"/>
    </location>
</feature>
<organism evidence="2">
    <name type="scientific">Salmonella enterica</name>
    <name type="common">Salmonella choleraesuis</name>
    <dbReference type="NCBI Taxonomy" id="28901"/>
    <lineage>
        <taxon>Bacteria</taxon>
        <taxon>Pseudomonadati</taxon>
        <taxon>Pseudomonadota</taxon>
        <taxon>Gammaproteobacteria</taxon>
        <taxon>Enterobacterales</taxon>
        <taxon>Enterobacteriaceae</taxon>
        <taxon>Salmonella</taxon>
    </lineage>
</organism>
<gene>
    <name evidence="4" type="ORF">CQC16_14175</name>
    <name evidence="2" type="ORF">EJU77_05505</name>
    <name evidence="3" type="ORF">SF93_06995</name>
</gene>
<evidence type="ECO:0000259" key="1">
    <source>
        <dbReference type="Pfam" id="PF16473"/>
    </source>
</evidence>
<evidence type="ECO:0000313" key="4">
    <source>
        <dbReference type="EMBL" id="EBT8568542.1"/>
    </source>
</evidence>
<dbReference type="InterPro" id="IPR036397">
    <property type="entry name" value="RNaseH_sf"/>
</dbReference>
<reference evidence="2" key="2">
    <citation type="submission" date="2018-12" db="EMBL/GenBank/DDBJ databases">
        <authorList>
            <consortium name="PulseNet: The National Subtyping Network for Foodborne Disease Surveillance"/>
            <person name="Tarr C.L."/>
            <person name="Trees E."/>
            <person name="Katz L.S."/>
            <person name="Carleton-Romer H.A."/>
            <person name="Stroika S."/>
            <person name="Kucerova Z."/>
            <person name="Roache K.F."/>
            <person name="Sabol A.L."/>
            <person name="Besser J."/>
            <person name="Gerner-Smidt P."/>
        </authorList>
    </citation>
    <scope>NUCLEOTIDE SEQUENCE</scope>
    <source>
        <strain evidence="4">PNUSAS024340</strain>
        <strain evidence="2">PNUSAS062423</strain>
    </source>
</reference>
<dbReference type="InterPro" id="IPR033390">
    <property type="entry name" value="Rv2179c-like"/>
</dbReference>
<comment type="caution">
    <text evidence="2">The sequence shown here is derived from an EMBL/GenBank/DDBJ whole genome shotgun (WGS) entry which is preliminary data.</text>
</comment>
<dbReference type="EMBL" id="AAHADA010000016">
    <property type="protein sequence ID" value="EBT8568542.1"/>
    <property type="molecule type" value="Genomic_DNA"/>
</dbReference>
<dbReference type="GO" id="GO:0003676">
    <property type="term" value="F:nucleic acid binding"/>
    <property type="evidence" value="ECO:0007669"/>
    <property type="project" value="InterPro"/>
</dbReference>
<dbReference type="Gene3D" id="3.30.420.10">
    <property type="entry name" value="Ribonuclease H-like superfamily/Ribonuclease H"/>
    <property type="match status" value="1"/>
</dbReference>
<sequence>MKHVMIDIEALDKKPTAAIVSLAAAVFDPMTGRVDASMYRTVNIESSEAAGGTIGADTVKWWFKKSREVQAAVLSDQAVQLGVALADLNLFVLAYCDADSVKVWARGTDYDMPIISHAMQSIGIRPVWNFWNVRDVRTVEEISLMVCGYASRRLVDKNKHNAAADVWNQIVQLSDNLKAIAAAGNDKSAEAAL</sequence>
<dbReference type="SUPFAM" id="SSF53098">
    <property type="entry name" value="Ribonuclease H-like"/>
    <property type="match status" value="1"/>
</dbReference>